<keyword evidence="4 7" id="KW-0274">FAD</keyword>
<keyword evidence="6 7" id="KW-0472">Membrane</keyword>
<evidence type="ECO:0000259" key="8">
    <source>
        <dbReference type="Pfam" id="PF08491"/>
    </source>
</evidence>
<comment type="subcellular location">
    <subcellularLocation>
        <location evidence="7">Endoplasmic reticulum membrane</location>
        <topology evidence="7">Peripheral membrane protein</topology>
    </subcellularLocation>
    <subcellularLocation>
        <location evidence="2">Membrane</location>
    </subcellularLocation>
</comment>
<dbReference type="UniPathway" id="UPA00767">
    <property type="reaction ID" value="UER00752"/>
</dbReference>
<proteinExistence type="inferred from homology"/>
<accession>A0A0A9VYN4</accession>
<reference evidence="11" key="3">
    <citation type="journal article" date="2016" name="Gigascience">
        <title>De novo construction of an expanded transcriptome assembly for the western tarnished plant bug, Lygus hesperus.</title>
        <authorList>
            <person name="Tassone E.E."/>
            <person name="Geib S.M."/>
            <person name="Hall B."/>
            <person name="Fabrick J.A."/>
            <person name="Brent C.S."/>
            <person name="Hull J.J."/>
        </authorList>
    </citation>
    <scope>NUCLEOTIDE SEQUENCE</scope>
</reference>
<gene>
    <name evidence="10" type="primary">ERG1_0</name>
    <name evidence="9" type="synonym">ERG1_1</name>
    <name evidence="10" type="ORF">CM83_11685</name>
    <name evidence="9" type="ORF">CM83_11686</name>
    <name evidence="11" type="ORF">g.5092</name>
</gene>
<evidence type="ECO:0000256" key="7">
    <source>
        <dbReference type="RuleBase" id="RU367121"/>
    </source>
</evidence>
<dbReference type="PANTHER" id="PTHR10835">
    <property type="entry name" value="SQUALENE MONOOXYGENASE"/>
    <property type="match status" value="1"/>
</dbReference>
<reference evidence="10" key="2">
    <citation type="submission" date="2014-07" db="EMBL/GenBank/DDBJ databases">
        <authorList>
            <person name="Hull J."/>
        </authorList>
    </citation>
    <scope>NUCLEOTIDE SEQUENCE</scope>
</reference>
<dbReference type="GO" id="GO:0016126">
    <property type="term" value="P:sterol biosynthetic process"/>
    <property type="evidence" value="ECO:0007669"/>
    <property type="project" value="UniProtKB-UniRule"/>
</dbReference>
<comment type="cofactor">
    <cofactor evidence="1 7">
        <name>FAD</name>
        <dbReference type="ChEBI" id="CHEBI:57692"/>
    </cofactor>
</comment>
<keyword evidence="3 7" id="KW-0285">Flavoprotein</keyword>
<evidence type="ECO:0000256" key="6">
    <source>
        <dbReference type="ARBA" id="ARBA00023136"/>
    </source>
</evidence>
<name>A0A0A9VYN4_LYGHE</name>
<evidence type="ECO:0000313" key="10">
    <source>
        <dbReference type="EMBL" id="JAG00291.1"/>
    </source>
</evidence>
<reference evidence="10" key="1">
    <citation type="journal article" date="2014" name="PLoS ONE">
        <title>Transcriptome-Based Identification of ABC Transporters in the Western Tarnished Plant Bug Lygus hesperus.</title>
        <authorList>
            <person name="Hull J.J."/>
            <person name="Chaney K."/>
            <person name="Geib S.M."/>
            <person name="Fabrick J.A."/>
            <person name="Brent C.S."/>
            <person name="Walsh D."/>
            <person name="Lavine L.C."/>
        </authorList>
    </citation>
    <scope>NUCLEOTIDE SEQUENCE</scope>
</reference>
<evidence type="ECO:0000256" key="3">
    <source>
        <dbReference type="ARBA" id="ARBA00022630"/>
    </source>
</evidence>
<feature type="domain" description="Squalene epoxidase" evidence="8">
    <location>
        <begin position="6"/>
        <end position="94"/>
    </location>
</feature>
<organism evidence="10">
    <name type="scientific">Lygus hesperus</name>
    <name type="common">Western plant bug</name>
    <dbReference type="NCBI Taxonomy" id="30085"/>
    <lineage>
        <taxon>Eukaryota</taxon>
        <taxon>Metazoa</taxon>
        <taxon>Ecdysozoa</taxon>
        <taxon>Arthropoda</taxon>
        <taxon>Hexapoda</taxon>
        <taxon>Insecta</taxon>
        <taxon>Pterygota</taxon>
        <taxon>Neoptera</taxon>
        <taxon>Paraneoptera</taxon>
        <taxon>Hemiptera</taxon>
        <taxon>Heteroptera</taxon>
        <taxon>Panheteroptera</taxon>
        <taxon>Cimicomorpha</taxon>
        <taxon>Miridae</taxon>
        <taxon>Mirini</taxon>
        <taxon>Lygus</taxon>
    </lineage>
</organism>
<dbReference type="GO" id="GO:0005789">
    <property type="term" value="C:endoplasmic reticulum membrane"/>
    <property type="evidence" value="ECO:0007669"/>
    <property type="project" value="UniProtKB-SubCell"/>
</dbReference>
<dbReference type="InterPro" id="IPR013698">
    <property type="entry name" value="Squalene_epoxidase"/>
</dbReference>
<dbReference type="AlphaFoldDB" id="A0A0A9VYN4"/>
<evidence type="ECO:0000256" key="4">
    <source>
        <dbReference type="ARBA" id="ARBA00022827"/>
    </source>
</evidence>
<dbReference type="InterPro" id="IPR040125">
    <property type="entry name" value="Squalene_monox"/>
</dbReference>
<keyword evidence="10" id="KW-0503">Monooxygenase</keyword>
<protein>
    <recommendedName>
        <fullName evidence="7">Squalene monooxygenase</fullName>
        <ecNumber evidence="7">1.14.14.17</ecNumber>
    </recommendedName>
</protein>
<comment type="similarity">
    <text evidence="7">Belongs to the squalene monooxygenase family.</text>
</comment>
<evidence type="ECO:0000313" key="9">
    <source>
        <dbReference type="EMBL" id="JAG00290.1"/>
    </source>
</evidence>
<keyword evidence="7" id="KW-0256">Endoplasmic reticulum</keyword>
<dbReference type="EMBL" id="GBHO01043313">
    <property type="protein sequence ID" value="JAG00291.1"/>
    <property type="molecule type" value="Transcribed_RNA"/>
</dbReference>
<dbReference type="PANTHER" id="PTHR10835:SF0">
    <property type="entry name" value="SQUALENE MONOOXYGENASE"/>
    <property type="match status" value="1"/>
</dbReference>
<dbReference type="GO" id="GO:0004506">
    <property type="term" value="F:squalene monooxygenase activity"/>
    <property type="evidence" value="ECO:0007669"/>
    <property type="project" value="UniProtKB-UniRule"/>
</dbReference>
<dbReference type="EC" id="1.14.14.17" evidence="7"/>
<keyword evidence="5 7" id="KW-0560">Oxidoreductase</keyword>
<dbReference type="GO" id="GO:0050660">
    <property type="term" value="F:flavin adenine dinucleotide binding"/>
    <property type="evidence" value="ECO:0007669"/>
    <property type="project" value="UniProtKB-UniRule"/>
</dbReference>
<dbReference type="Pfam" id="PF08491">
    <property type="entry name" value="SE"/>
    <property type="match status" value="1"/>
</dbReference>
<evidence type="ECO:0000256" key="5">
    <source>
        <dbReference type="ARBA" id="ARBA00023002"/>
    </source>
</evidence>
<comment type="catalytic activity">
    <reaction evidence="7">
        <text>squalene + reduced [NADPH--hemoprotein reductase] + O2 = (S)-2,3-epoxysqualene + oxidized [NADPH--hemoprotein reductase] + H2O + H(+)</text>
        <dbReference type="Rhea" id="RHEA:25282"/>
        <dbReference type="Rhea" id="RHEA-COMP:11964"/>
        <dbReference type="Rhea" id="RHEA-COMP:11965"/>
        <dbReference type="ChEBI" id="CHEBI:15377"/>
        <dbReference type="ChEBI" id="CHEBI:15378"/>
        <dbReference type="ChEBI" id="CHEBI:15379"/>
        <dbReference type="ChEBI" id="CHEBI:15440"/>
        <dbReference type="ChEBI" id="CHEBI:15441"/>
        <dbReference type="ChEBI" id="CHEBI:57618"/>
        <dbReference type="ChEBI" id="CHEBI:58210"/>
        <dbReference type="EC" id="1.14.14.17"/>
    </reaction>
</comment>
<comment type="function">
    <text evidence="7">Catalyzes the stereospecific oxidation of squalene to (S)-2,3-epoxysqualene, and is considered to be a rate-limiting enzyme in steroid biosynthesis.</text>
</comment>
<dbReference type="EMBL" id="GBHO01043314">
    <property type="protein sequence ID" value="JAG00290.1"/>
    <property type="molecule type" value="Transcribed_RNA"/>
</dbReference>
<evidence type="ECO:0000313" key="11">
    <source>
        <dbReference type="EMBL" id="JAQ14757.1"/>
    </source>
</evidence>
<sequence length="149" mass="16824">MTKIQDAIHKAIVHYARYRYADSCCINLLSWALYSVFGDVPLREACFDYFARGGECVGGPMDLLAGLDPSVKMLTYHYVMVMLYGVWKIVTGSGEYSTKDKPIAMSWTAKLKNTLIFFTDIARMRHAIYILYRALSITVPIVISEFASA</sequence>
<dbReference type="EMBL" id="GDHC01003872">
    <property type="protein sequence ID" value="JAQ14757.1"/>
    <property type="molecule type" value="Transcribed_RNA"/>
</dbReference>
<evidence type="ECO:0000256" key="2">
    <source>
        <dbReference type="ARBA" id="ARBA00004370"/>
    </source>
</evidence>
<evidence type="ECO:0000256" key="1">
    <source>
        <dbReference type="ARBA" id="ARBA00001974"/>
    </source>
</evidence>